<keyword evidence="1" id="KW-0479">Metal-binding</keyword>
<evidence type="ECO:0000256" key="2">
    <source>
        <dbReference type="ARBA" id="ARBA00022801"/>
    </source>
</evidence>
<evidence type="ECO:0000313" key="5">
    <source>
        <dbReference type="Proteomes" id="UP001333710"/>
    </source>
</evidence>
<dbReference type="RefSeq" id="WP_338291315.1">
    <property type="nucleotide sequence ID" value="NZ_AP027272.1"/>
</dbReference>
<keyword evidence="2" id="KW-0378">Hydrolase</keyword>
<dbReference type="PANTHER" id="PTHR11845">
    <property type="entry name" value="5'-DEOXYNUCLEOTIDASE HDDC2"/>
    <property type="match status" value="1"/>
</dbReference>
<dbReference type="Proteomes" id="UP001333710">
    <property type="component" value="Chromosome"/>
</dbReference>
<sequence>MDSLNEQLNFILELDKLKAVYRQALVKTDNNRQENSAEHSWHIAMLAPILLEHVCEDVNLLRVIKMLLIHDIVEIDAGDTFAFSKQSDLDAQHDKELAAANRIFGLLPESQFHEYRSLWLEFEAAESADARFAKAMDRILPLLQNMQNDGGSWAKHGVKKSQVLKRNQYLEGIAPGIWQYVCEQIDLAVTKGWLKDQ</sequence>
<dbReference type="SUPFAM" id="SSF109604">
    <property type="entry name" value="HD-domain/PDEase-like"/>
    <property type="match status" value="1"/>
</dbReference>
<evidence type="ECO:0000256" key="1">
    <source>
        <dbReference type="ARBA" id="ARBA00022723"/>
    </source>
</evidence>
<dbReference type="PANTHER" id="PTHR11845:SF13">
    <property type="entry name" value="5'-DEOXYNUCLEOTIDASE HDDC2"/>
    <property type="match status" value="1"/>
</dbReference>
<name>A0AA48HHE2_9ALTE</name>
<accession>A0AA48HHE2</accession>
<dbReference type="GO" id="GO:0046872">
    <property type="term" value="F:metal ion binding"/>
    <property type="evidence" value="ECO:0007669"/>
    <property type="project" value="UniProtKB-KW"/>
</dbReference>
<dbReference type="KEGG" id="pmaw:MACH26_08700"/>
<dbReference type="EMBL" id="AP027272">
    <property type="protein sequence ID" value="BDX05349.1"/>
    <property type="molecule type" value="Genomic_DNA"/>
</dbReference>
<gene>
    <name evidence="4" type="ORF">MACH26_08700</name>
</gene>
<dbReference type="Gene3D" id="1.10.3210.10">
    <property type="entry name" value="Hypothetical protein af1432"/>
    <property type="match status" value="1"/>
</dbReference>
<keyword evidence="5" id="KW-1185">Reference proteome</keyword>
<evidence type="ECO:0000313" key="4">
    <source>
        <dbReference type="EMBL" id="BDX05349.1"/>
    </source>
</evidence>
<dbReference type="GO" id="GO:0005737">
    <property type="term" value="C:cytoplasm"/>
    <property type="evidence" value="ECO:0007669"/>
    <property type="project" value="TreeGrafter"/>
</dbReference>
<evidence type="ECO:0000259" key="3">
    <source>
        <dbReference type="Pfam" id="PF13023"/>
    </source>
</evidence>
<dbReference type="InterPro" id="IPR006674">
    <property type="entry name" value="HD_domain"/>
</dbReference>
<feature type="domain" description="HD" evidence="3">
    <location>
        <begin position="14"/>
        <end position="178"/>
    </location>
</feature>
<reference evidence="4" key="1">
    <citation type="submission" date="2023-01" db="EMBL/GenBank/DDBJ databases">
        <title>Complete genome sequence of Planctobacterium marinum strain Dej080120_11.</title>
        <authorList>
            <person name="Ueki S."/>
            <person name="Maruyama F."/>
        </authorList>
    </citation>
    <scope>NUCLEOTIDE SEQUENCE</scope>
    <source>
        <strain evidence="4">Dej080120_11</strain>
    </source>
</reference>
<dbReference type="AlphaFoldDB" id="A0AA48HHE2"/>
<protein>
    <submittedName>
        <fullName evidence="4">Phosphohydrolase</fullName>
    </submittedName>
</protein>
<dbReference type="InterPro" id="IPR039356">
    <property type="entry name" value="YfbR/HDDC2"/>
</dbReference>
<proteinExistence type="predicted"/>
<dbReference type="GO" id="GO:0002953">
    <property type="term" value="F:5'-deoxynucleotidase activity"/>
    <property type="evidence" value="ECO:0007669"/>
    <property type="project" value="InterPro"/>
</dbReference>
<organism evidence="4 5">
    <name type="scientific">Planctobacterium marinum</name>
    <dbReference type="NCBI Taxonomy" id="1631968"/>
    <lineage>
        <taxon>Bacteria</taxon>
        <taxon>Pseudomonadati</taxon>
        <taxon>Pseudomonadota</taxon>
        <taxon>Gammaproteobacteria</taxon>
        <taxon>Alteromonadales</taxon>
        <taxon>Alteromonadaceae</taxon>
        <taxon>Planctobacterium</taxon>
    </lineage>
</organism>
<dbReference type="Pfam" id="PF13023">
    <property type="entry name" value="HD_3"/>
    <property type="match status" value="1"/>
</dbReference>